<dbReference type="PROSITE" id="PS51257">
    <property type="entry name" value="PROKAR_LIPOPROTEIN"/>
    <property type="match status" value="1"/>
</dbReference>
<keyword evidence="5" id="KW-0449">Lipoprotein</keyword>
<proteinExistence type="predicted"/>
<dbReference type="Gene3D" id="3.40.190.10">
    <property type="entry name" value="Periplasmic binding protein-like II"/>
    <property type="match status" value="2"/>
</dbReference>
<keyword evidence="3" id="KW-0472">Membrane</keyword>
<name>A0ABU0D977_9BACI</name>
<evidence type="ECO:0000256" key="2">
    <source>
        <dbReference type="ARBA" id="ARBA00022729"/>
    </source>
</evidence>
<dbReference type="PANTHER" id="PTHR43649">
    <property type="entry name" value="ARABINOSE-BINDING PROTEIN-RELATED"/>
    <property type="match status" value="1"/>
</dbReference>
<protein>
    <submittedName>
        <fullName evidence="6">Aldouronate transport system substrate-binding protein</fullName>
    </submittedName>
</protein>
<dbReference type="InterPro" id="IPR050490">
    <property type="entry name" value="Bact_solute-bd_prot1"/>
</dbReference>
<keyword evidence="1" id="KW-1003">Cell membrane</keyword>
<sequence>MSPIHKVENVKRKAPKSVFLLLLMMTMSLSSCSAKGESMPSNTEDSKVKLEINQEGFPIVNGELSLTMFGPNVGVSKWEDMKYFIEMEKKTNIHFNFITPPNESFETQKKLLFASRDLPDIFYASSLSNSEITKYSKQGLLIPLENLIEQYAPNIQRMFEELPDVKKSITALDGHIYALPSVDRSLPWNYSPLWYNGSFLKALEVKKLPETTEELFELLTRMKNEDPNGDGEQDEIPLTAVKLSDINQWFMGFFGIVSPAQGVYEDKVQYGALKPEYREYLIYMNRLWENELLDHETFSQSHEQKLLKGNNNRVGLYSSWGPGALLGMEDNTANPMMQPVSSPNVKKPVIPISPGQSVGQFAITNVNPYPEATIRWIDYSYSPEGSIFLHSLYEGDIWEWADRENGIRRYISGFPQDYRGTLTPNYGINVPHWTQIEYAKSFKSEFSEFNYAETDKKIIAYGQVPFPNVFLTAEELDQIAGITADLNTYVEDMEMKFITGREPISMWDSYVQTLKEIGVDKLVDVYQTAYDRYESIK</sequence>
<keyword evidence="2" id="KW-0732">Signal</keyword>
<organism evidence="6 7">
    <name type="scientific">Lederbergia wuyishanensis</name>
    <dbReference type="NCBI Taxonomy" id="1347903"/>
    <lineage>
        <taxon>Bacteria</taxon>
        <taxon>Bacillati</taxon>
        <taxon>Bacillota</taxon>
        <taxon>Bacilli</taxon>
        <taxon>Bacillales</taxon>
        <taxon>Bacillaceae</taxon>
        <taxon>Lederbergia</taxon>
    </lineage>
</organism>
<dbReference type="PANTHER" id="PTHR43649:SF33">
    <property type="entry name" value="POLYGALACTURONAN_RHAMNOGALACTURONAN-BINDING PROTEIN YTCQ"/>
    <property type="match status" value="1"/>
</dbReference>
<dbReference type="InterPro" id="IPR006059">
    <property type="entry name" value="SBP"/>
</dbReference>
<evidence type="ECO:0000256" key="3">
    <source>
        <dbReference type="ARBA" id="ARBA00023136"/>
    </source>
</evidence>
<accession>A0ABU0D977</accession>
<evidence type="ECO:0000313" key="7">
    <source>
        <dbReference type="Proteomes" id="UP001232343"/>
    </source>
</evidence>
<dbReference type="Pfam" id="PF01547">
    <property type="entry name" value="SBP_bac_1"/>
    <property type="match status" value="1"/>
</dbReference>
<dbReference type="EMBL" id="JAUSUO010000012">
    <property type="protein sequence ID" value="MDQ0344973.1"/>
    <property type="molecule type" value="Genomic_DNA"/>
</dbReference>
<keyword evidence="4" id="KW-0564">Palmitate</keyword>
<dbReference type="SUPFAM" id="SSF53850">
    <property type="entry name" value="Periplasmic binding protein-like II"/>
    <property type="match status" value="1"/>
</dbReference>
<keyword evidence="7" id="KW-1185">Reference proteome</keyword>
<evidence type="ECO:0000256" key="5">
    <source>
        <dbReference type="ARBA" id="ARBA00023288"/>
    </source>
</evidence>
<evidence type="ECO:0000313" key="6">
    <source>
        <dbReference type="EMBL" id="MDQ0344973.1"/>
    </source>
</evidence>
<dbReference type="RefSeq" id="WP_244683011.1">
    <property type="nucleotide sequence ID" value="NZ_JALIRM010000014.1"/>
</dbReference>
<evidence type="ECO:0000256" key="4">
    <source>
        <dbReference type="ARBA" id="ARBA00023139"/>
    </source>
</evidence>
<gene>
    <name evidence="6" type="ORF">J2S14_003818</name>
</gene>
<dbReference type="Proteomes" id="UP001232343">
    <property type="component" value="Unassembled WGS sequence"/>
</dbReference>
<evidence type="ECO:0000256" key="1">
    <source>
        <dbReference type="ARBA" id="ARBA00022475"/>
    </source>
</evidence>
<reference evidence="6 7" key="1">
    <citation type="submission" date="2023-07" db="EMBL/GenBank/DDBJ databases">
        <title>Genomic Encyclopedia of Type Strains, Phase IV (KMG-IV): sequencing the most valuable type-strain genomes for metagenomic binning, comparative biology and taxonomic classification.</title>
        <authorList>
            <person name="Goeker M."/>
        </authorList>
    </citation>
    <scope>NUCLEOTIDE SEQUENCE [LARGE SCALE GENOMIC DNA]</scope>
    <source>
        <strain evidence="6 7">DSM 27848</strain>
    </source>
</reference>
<comment type="caution">
    <text evidence="6">The sequence shown here is derived from an EMBL/GenBank/DDBJ whole genome shotgun (WGS) entry which is preliminary data.</text>
</comment>